<dbReference type="InterPro" id="IPR008253">
    <property type="entry name" value="Marvel"/>
</dbReference>
<evidence type="ECO:0000256" key="1">
    <source>
        <dbReference type="ARBA" id="ARBA00004141"/>
    </source>
</evidence>
<evidence type="ECO:0000256" key="5">
    <source>
        <dbReference type="SAM" id="MobiDB-lite"/>
    </source>
</evidence>
<dbReference type="GeneID" id="30201114"/>
<proteinExistence type="predicted"/>
<keyword evidence="4 6" id="KW-0472">Membrane</keyword>
<evidence type="ECO:0000256" key="2">
    <source>
        <dbReference type="ARBA" id="ARBA00022692"/>
    </source>
</evidence>
<evidence type="ECO:0000256" key="6">
    <source>
        <dbReference type="SAM" id="Phobius"/>
    </source>
</evidence>
<keyword evidence="2 6" id="KW-0812">Transmembrane</keyword>
<evidence type="ECO:0000256" key="3">
    <source>
        <dbReference type="ARBA" id="ARBA00022989"/>
    </source>
</evidence>
<evidence type="ECO:0000313" key="9">
    <source>
        <dbReference type="Proteomes" id="UP000094112"/>
    </source>
</evidence>
<feature type="transmembrane region" description="Helical" evidence="6">
    <location>
        <begin position="92"/>
        <end position="113"/>
    </location>
</feature>
<feature type="compositionally biased region" description="Polar residues" evidence="5">
    <location>
        <begin position="235"/>
        <end position="249"/>
    </location>
</feature>
<dbReference type="AlphaFoldDB" id="A0A1E3NXG0"/>
<evidence type="ECO:0000256" key="4">
    <source>
        <dbReference type="ARBA" id="ARBA00023136"/>
    </source>
</evidence>
<gene>
    <name evidence="8" type="ORF">WICANDRAFT_65181</name>
</gene>
<dbReference type="PANTHER" id="PTHR37451:SF1">
    <property type="entry name" value="MARVEL DOMAIN-CONTAINING PROTEIN"/>
    <property type="match status" value="1"/>
</dbReference>
<name>A0A1E3NXG0_WICAA</name>
<dbReference type="EMBL" id="KV454213">
    <property type="protein sequence ID" value="ODQ57833.1"/>
    <property type="molecule type" value="Genomic_DNA"/>
</dbReference>
<keyword evidence="9" id="KW-1185">Reference proteome</keyword>
<sequence>MSEIQDIEKQQAKPFKSFRIISSTLFGFILRAAQWFVTILVLGLSAGSLDKYATSGSMSYTVFASVFTLLYLIVFTILSFVSPLNIIIGVNVILEILITIFWFTSFISIAAIYGPSDCNYHYSGWYYIYYINKNACQASKAAIAFAAVNFALFLVSALALILTSISNISTDQLFQQNSISGASLNRPLIAVTSIGTSTVAFQTDNTNIESADTLNNNTVEQEAEPKEEGAADDVSAQSPVTTVTPAQNN</sequence>
<feature type="transmembrane region" description="Helical" evidence="6">
    <location>
        <begin position="20"/>
        <end position="46"/>
    </location>
</feature>
<dbReference type="RefSeq" id="XP_019037040.1">
    <property type="nucleotide sequence ID" value="XM_019183868.1"/>
</dbReference>
<feature type="region of interest" description="Disordered" evidence="5">
    <location>
        <begin position="215"/>
        <end position="249"/>
    </location>
</feature>
<dbReference type="STRING" id="683960.A0A1E3NXG0"/>
<dbReference type="PANTHER" id="PTHR37451">
    <property type="entry name" value="MARVEL DOMAIN"/>
    <property type="match status" value="1"/>
</dbReference>
<comment type="subcellular location">
    <subcellularLocation>
        <location evidence="1">Membrane</location>
        <topology evidence="1">Multi-pass membrane protein</topology>
    </subcellularLocation>
</comment>
<dbReference type="Pfam" id="PF01284">
    <property type="entry name" value="MARVEL"/>
    <property type="match status" value="1"/>
</dbReference>
<dbReference type="Proteomes" id="UP000094112">
    <property type="component" value="Unassembled WGS sequence"/>
</dbReference>
<accession>A0A1E3NXG0</accession>
<evidence type="ECO:0000313" key="8">
    <source>
        <dbReference type="EMBL" id="ODQ57833.1"/>
    </source>
</evidence>
<keyword evidence="3 6" id="KW-1133">Transmembrane helix</keyword>
<feature type="transmembrane region" description="Helical" evidence="6">
    <location>
        <begin position="58"/>
        <end position="80"/>
    </location>
</feature>
<evidence type="ECO:0000259" key="7">
    <source>
        <dbReference type="Pfam" id="PF01284"/>
    </source>
</evidence>
<feature type="domain" description="MARVEL" evidence="7">
    <location>
        <begin position="28"/>
        <end position="158"/>
    </location>
</feature>
<dbReference type="OrthoDB" id="4090040at2759"/>
<protein>
    <recommendedName>
        <fullName evidence="7">MARVEL domain-containing protein</fullName>
    </recommendedName>
</protein>
<reference evidence="8 9" key="1">
    <citation type="journal article" date="2016" name="Proc. Natl. Acad. Sci. U.S.A.">
        <title>Comparative genomics of biotechnologically important yeasts.</title>
        <authorList>
            <person name="Riley R."/>
            <person name="Haridas S."/>
            <person name="Wolfe K.H."/>
            <person name="Lopes M.R."/>
            <person name="Hittinger C.T."/>
            <person name="Goeker M."/>
            <person name="Salamov A.A."/>
            <person name="Wisecaver J.H."/>
            <person name="Long T.M."/>
            <person name="Calvey C.H."/>
            <person name="Aerts A.L."/>
            <person name="Barry K.W."/>
            <person name="Choi C."/>
            <person name="Clum A."/>
            <person name="Coughlan A.Y."/>
            <person name="Deshpande S."/>
            <person name="Douglass A.P."/>
            <person name="Hanson S.J."/>
            <person name="Klenk H.-P."/>
            <person name="LaButti K.M."/>
            <person name="Lapidus A."/>
            <person name="Lindquist E.A."/>
            <person name="Lipzen A.M."/>
            <person name="Meier-Kolthoff J.P."/>
            <person name="Ohm R.A."/>
            <person name="Otillar R.P."/>
            <person name="Pangilinan J.L."/>
            <person name="Peng Y."/>
            <person name="Rokas A."/>
            <person name="Rosa C.A."/>
            <person name="Scheuner C."/>
            <person name="Sibirny A.A."/>
            <person name="Slot J.C."/>
            <person name="Stielow J.B."/>
            <person name="Sun H."/>
            <person name="Kurtzman C.P."/>
            <person name="Blackwell M."/>
            <person name="Grigoriev I.V."/>
            <person name="Jeffries T.W."/>
        </authorList>
    </citation>
    <scope>NUCLEOTIDE SEQUENCE [LARGE SCALE GENOMIC DNA]</scope>
    <source>
        <strain evidence="9">ATCC 58044 / CBS 1984 / NCYC 433 / NRRL Y-366-8</strain>
    </source>
</reference>
<feature type="transmembrane region" description="Helical" evidence="6">
    <location>
        <begin position="141"/>
        <end position="162"/>
    </location>
</feature>
<organism evidence="8 9">
    <name type="scientific">Wickerhamomyces anomalus (strain ATCC 58044 / CBS 1984 / NCYC 433 / NRRL Y-366-8)</name>
    <name type="common">Yeast</name>
    <name type="synonym">Hansenula anomala</name>
    <dbReference type="NCBI Taxonomy" id="683960"/>
    <lineage>
        <taxon>Eukaryota</taxon>
        <taxon>Fungi</taxon>
        <taxon>Dikarya</taxon>
        <taxon>Ascomycota</taxon>
        <taxon>Saccharomycotina</taxon>
        <taxon>Saccharomycetes</taxon>
        <taxon>Phaffomycetales</taxon>
        <taxon>Wickerhamomycetaceae</taxon>
        <taxon>Wickerhamomyces</taxon>
    </lineage>
</organism>
<dbReference type="GO" id="GO:0016020">
    <property type="term" value="C:membrane"/>
    <property type="evidence" value="ECO:0007669"/>
    <property type="project" value="UniProtKB-SubCell"/>
</dbReference>